<feature type="region of interest" description="Disordered" evidence="1">
    <location>
        <begin position="1486"/>
        <end position="1509"/>
    </location>
</feature>
<feature type="compositionally biased region" description="Low complexity" evidence="1">
    <location>
        <begin position="2626"/>
        <end position="2644"/>
    </location>
</feature>
<feature type="compositionally biased region" description="Low complexity" evidence="1">
    <location>
        <begin position="929"/>
        <end position="940"/>
    </location>
</feature>
<feature type="region of interest" description="Disordered" evidence="1">
    <location>
        <begin position="2691"/>
        <end position="2743"/>
    </location>
</feature>
<feature type="compositionally biased region" description="Pro residues" evidence="1">
    <location>
        <begin position="947"/>
        <end position="962"/>
    </location>
</feature>
<feature type="compositionally biased region" description="Polar residues" evidence="1">
    <location>
        <begin position="3465"/>
        <end position="3474"/>
    </location>
</feature>
<feature type="compositionally biased region" description="Polar residues" evidence="1">
    <location>
        <begin position="646"/>
        <end position="658"/>
    </location>
</feature>
<feature type="region of interest" description="Disordered" evidence="1">
    <location>
        <begin position="2007"/>
        <end position="2157"/>
    </location>
</feature>
<feature type="compositionally biased region" description="Low complexity" evidence="1">
    <location>
        <begin position="2127"/>
        <end position="2138"/>
    </location>
</feature>
<feature type="compositionally biased region" description="Low complexity" evidence="1">
    <location>
        <begin position="2249"/>
        <end position="2271"/>
    </location>
</feature>
<name>A0A5A8CQ21_CAFRO</name>
<feature type="compositionally biased region" description="Low complexity" evidence="1">
    <location>
        <begin position="1153"/>
        <end position="1167"/>
    </location>
</feature>
<feature type="region of interest" description="Disordered" evidence="1">
    <location>
        <begin position="563"/>
        <end position="595"/>
    </location>
</feature>
<feature type="compositionally biased region" description="Acidic residues" evidence="1">
    <location>
        <begin position="2029"/>
        <end position="2045"/>
    </location>
</feature>
<organism evidence="2 3">
    <name type="scientific">Cafeteria roenbergensis</name>
    <name type="common">Marine flagellate</name>
    <dbReference type="NCBI Taxonomy" id="33653"/>
    <lineage>
        <taxon>Eukaryota</taxon>
        <taxon>Sar</taxon>
        <taxon>Stramenopiles</taxon>
        <taxon>Bigyra</taxon>
        <taxon>Opalozoa</taxon>
        <taxon>Bicosoecida</taxon>
        <taxon>Cafeteriaceae</taxon>
        <taxon>Cafeteria</taxon>
    </lineage>
</organism>
<feature type="region of interest" description="Disordered" evidence="1">
    <location>
        <begin position="920"/>
        <end position="1017"/>
    </location>
</feature>
<feature type="compositionally biased region" description="Low complexity" evidence="1">
    <location>
        <begin position="1674"/>
        <end position="1691"/>
    </location>
</feature>
<feature type="compositionally biased region" description="Low complexity" evidence="1">
    <location>
        <begin position="687"/>
        <end position="711"/>
    </location>
</feature>
<feature type="compositionally biased region" description="Low complexity" evidence="1">
    <location>
        <begin position="2336"/>
        <end position="2363"/>
    </location>
</feature>
<feature type="compositionally biased region" description="Pro residues" evidence="1">
    <location>
        <begin position="3402"/>
        <end position="3413"/>
    </location>
</feature>
<feature type="compositionally biased region" description="Low complexity" evidence="1">
    <location>
        <begin position="2773"/>
        <end position="2787"/>
    </location>
</feature>
<feature type="compositionally biased region" description="Low complexity" evidence="1">
    <location>
        <begin position="1768"/>
        <end position="1799"/>
    </location>
</feature>
<feature type="compositionally biased region" description="Polar residues" evidence="1">
    <location>
        <begin position="3482"/>
        <end position="3492"/>
    </location>
</feature>
<evidence type="ECO:0000313" key="2">
    <source>
        <dbReference type="EMBL" id="KAA0155242.1"/>
    </source>
</evidence>
<feature type="compositionally biased region" description="Gly residues" evidence="1">
    <location>
        <begin position="3041"/>
        <end position="3052"/>
    </location>
</feature>
<feature type="region of interest" description="Disordered" evidence="1">
    <location>
        <begin position="4322"/>
        <end position="4382"/>
    </location>
</feature>
<feature type="compositionally biased region" description="Polar residues" evidence="1">
    <location>
        <begin position="2653"/>
        <end position="2663"/>
    </location>
</feature>
<feature type="region of interest" description="Disordered" evidence="1">
    <location>
        <begin position="608"/>
        <end position="786"/>
    </location>
</feature>
<feature type="region of interest" description="Disordered" evidence="1">
    <location>
        <begin position="1768"/>
        <end position="1971"/>
    </location>
</feature>
<feature type="compositionally biased region" description="Polar residues" evidence="1">
    <location>
        <begin position="1868"/>
        <end position="1878"/>
    </location>
</feature>
<feature type="compositionally biased region" description="Polar residues" evidence="1">
    <location>
        <begin position="2143"/>
        <end position="2156"/>
    </location>
</feature>
<feature type="region of interest" description="Disordered" evidence="1">
    <location>
        <begin position="3698"/>
        <end position="3784"/>
    </location>
</feature>
<feature type="compositionally biased region" description="Basic and acidic residues" evidence="1">
    <location>
        <begin position="104"/>
        <end position="119"/>
    </location>
</feature>
<feature type="region of interest" description="Disordered" evidence="1">
    <location>
        <begin position="1119"/>
        <end position="1250"/>
    </location>
</feature>
<reference evidence="2 3" key="1">
    <citation type="submission" date="2019-07" db="EMBL/GenBank/DDBJ databases">
        <title>Genomes of Cafeteria roenbergensis.</title>
        <authorList>
            <person name="Fischer M.G."/>
            <person name="Hackl T."/>
            <person name="Roman M."/>
        </authorList>
    </citation>
    <scope>NUCLEOTIDE SEQUENCE [LARGE SCALE GENOMIC DNA]</scope>
    <source>
        <strain evidence="2 3">BVI</strain>
    </source>
</reference>
<accession>A0A5A8CQ21</accession>
<feature type="region of interest" description="Disordered" evidence="1">
    <location>
        <begin position="2614"/>
        <end position="2677"/>
    </location>
</feature>
<feature type="region of interest" description="Disordered" evidence="1">
    <location>
        <begin position="2858"/>
        <end position="2939"/>
    </location>
</feature>
<feature type="compositionally biased region" description="Polar residues" evidence="1">
    <location>
        <begin position="3772"/>
        <end position="3784"/>
    </location>
</feature>
<feature type="region of interest" description="Disordered" evidence="1">
    <location>
        <begin position="2241"/>
        <end position="2282"/>
    </location>
</feature>
<feature type="region of interest" description="Disordered" evidence="1">
    <location>
        <begin position="1"/>
        <end position="27"/>
    </location>
</feature>
<feature type="region of interest" description="Disordered" evidence="1">
    <location>
        <begin position="413"/>
        <end position="451"/>
    </location>
</feature>
<dbReference type="EMBL" id="VLTN01000008">
    <property type="protein sequence ID" value="KAA0155242.1"/>
    <property type="molecule type" value="Genomic_DNA"/>
</dbReference>
<feature type="compositionally biased region" description="Polar residues" evidence="1">
    <location>
        <begin position="4337"/>
        <end position="4348"/>
    </location>
</feature>
<feature type="compositionally biased region" description="Polar residues" evidence="1">
    <location>
        <begin position="3369"/>
        <end position="3381"/>
    </location>
</feature>
<feature type="region of interest" description="Disordered" evidence="1">
    <location>
        <begin position="3126"/>
        <end position="3156"/>
    </location>
</feature>
<protein>
    <submittedName>
        <fullName evidence="2">Uncharacterized protein</fullName>
    </submittedName>
</protein>
<dbReference type="Proteomes" id="UP000323011">
    <property type="component" value="Unassembled WGS sequence"/>
</dbReference>
<comment type="caution">
    <text evidence="2">The sequence shown here is derived from an EMBL/GenBank/DDBJ whole genome shotgun (WGS) entry which is preliminary data.</text>
</comment>
<feature type="compositionally biased region" description="Low complexity" evidence="1">
    <location>
        <begin position="3748"/>
        <end position="3758"/>
    </location>
</feature>
<feature type="compositionally biased region" description="Low complexity" evidence="1">
    <location>
        <begin position="563"/>
        <end position="577"/>
    </location>
</feature>
<dbReference type="OMA" id="WHAHEAD"/>
<feature type="region of interest" description="Disordered" evidence="1">
    <location>
        <begin position="82"/>
        <end position="168"/>
    </location>
</feature>
<feature type="compositionally biased region" description="Acidic residues" evidence="1">
    <location>
        <begin position="2722"/>
        <end position="2733"/>
    </location>
</feature>
<feature type="compositionally biased region" description="Polar residues" evidence="1">
    <location>
        <begin position="3022"/>
        <end position="3039"/>
    </location>
</feature>
<feature type="compositionally biased region" description="Polar residues" evidence="1">
    <location>
        <begin position="3552"/>
        <end position="3562"/>
    </location>
</feature>
<feature type="compositionally biased region" description="Basic and acidic residues" evidence="1">
    <location>
        <begin position="2693"/>
        <end position="2704"/>
    </location>
</feature>
<feature type="region of interest" description="Disordered" evidence="1">
    <location>
        <begin position="2767"/>
        <end position="2807"/>
    </location>
</feature>
<feature type="compositionally biased region" description="Polar residues" evidence="1">
    <location>
        <begin position="2540"/>
        <end position="2553"/>
    </location>
</feature>
<proteinExistence type="predicted"/>
<feature type="compositionally biased region" description="Low complexity" evidence="1">
    <location>
        <begin position="90"/>
        <end position="103"/>
    </location>
</feature>
<feature type="compositionally biased region" description="Low complexity" evidence="1">
    <location>
        <begin position="2094"/>
        <end position="2107"/>
    </location>
</feature>
<feature type="region of interest" description="Disordered" evidence="1">
    <location>
        <begin position="3181"/>
        <end position="3564"/>
    </location>
</feature>
<feature type="region of interest" description="Disordered" evidence="1">
    <location>
        <begin position="2295"/>
        <end position="2574"/>
    </location>
</feature>
<feature type="region of interest" description="Disordered" evidence="1">
    <location>
        <begin position="1608"/>
        <end position="1708"/>
    </location>
</feature>
<sequence>MPPSARAHPGSASTAAASSGQAAASRRSALGSILKARVLQATSDSEVIAGVLTAQGHAWAGKGPPRKGGEYAMARRLSHDTLASQNSDKGPASSADGPAAGGSDPHRADGASRPDRLRVDGTGSSNGLDMPGAVLRGQSDGSAGLFMPSSSAGAVEASSDGQGADAHPRHSIRFAELHPIAGAIAEELASALTAVMGNVLQAARVIAREDGSDILSAHHIATAVEQKPTLQKLFGTGWRMSLSARVGPIVAAVRVAALPTLRLARGGVVRKGVVRQGTLLRLYRDMYAVRERLEAGPPAAEGAALRQVLAALLKVAATAERHALGETVEEYAVGWGRWVGPSWGDGSYAGALTAVPQAGGAGGAAPAAAPGGGIWAQTRAQVPAPPMLSQSRVFGPAPAPARDVFADAFAAAGSSEDRSPASSSRRGRAPPSSGSMSGAAHSNPKPKDHVLVGGEDTAWQYGAWRLARRACVIRDSFFAPDVAPALAEALFVQTEAALASAASMMELEVAAAASSAMVLAASRQRLAVTAAAEQLAEADCKAATTAATAAAAATGAPDDAAAKAGAAAAPARGDPAAPQAPPRSHRRAGSGPSSGIASVAALSAKAGAPVGSADGRDSVAARSPRAATARLSDIGRSPVVGASKLGASQSDGASSLSGGPTPPSQPVADPASSAVAAPEPALPFPEPAAGAAAPSPAVGASVAGGADAPSAETPEASTIRGATRPPAGSITEESDVGIGRRARRPSVQLAKAGTPERVVNSPMLSARASREPAGSTPGQLAARQGDGMSAVPMPGTVGGVVVATGAGEWWRERGRALWWAESEASPAAGRAVAALEAARVALRNGRGMAVFSGEVHASPARSAKAAAAPGLPQFVAMTQYSQGAIQVRSSAPRDARVAAGLLPGSSHEHLSGAVEPWTIPRAASGPVDAGSHGSSPGASSRRMGESSPPPHPSGSPPLPPSRSPQGGSHHPGHGGTPRLARAHSVTEAGVWEADTSTGSHHSSRSRPPLPQHRSSSVNSFVVPGVQPYEGFAGQPRVERLRSPPSAAPDSGIARRGSFVYDEQPSAIVRGGASSNLFFAAKGATDGGNWGSFGRERSGSQVAGVFGEDVLSEAALEMMPDLGMGDGSPRTPSVLAAGGSSPDHPSAGWGGGASLPSTTAGASAGSSGHLPQHAGGAAVRTLTPRRRAASHAVASQDAMALRGSSGSSRFDAVGLPGIQGPAAPPATALASPASMDRRTRAMSSSVDDGPSLALAADGANLRTGNLRHLGLSASPGWRAGAGGHVSPSGAAGGFRGRTASQSSPLGLEVRYAGFGAVSERSASGPGHRRTATSGNAAGDASGRPAPPYGHPGHRAQFLRAIAGSSAHAHLRAGGGGGGGNADLTLSRHSAHAAPQSVAGSSGGSSRGRRRHHRAHVVFVWSEPPADPWAQTAYAAAAHAALGVLSAGDAATAARISSIFGASGAAGGGVGAGGSGGGAGTEYSLVAAGGGHSGTSPSGPHLPPPALSQTPLSSLTLTAEPFRRDRDAGGVVFPAGGPAAAERSAARDDMASLWTLAAEVPAPCPASFGASSASESESNGSADSLQDMLKGRRTGAAEWIEDLGQEDTGAGVAAAEQEAGGASAAPHGVPPSREQRTDSGLDWTESPGAAAQRPFVARSRSAGKARAPLSSDNLMSVGRSRSSRRPGAPSSVSKPVSLHGGSRSNGFGSATSLASTVRTSAFERLQLAASLLEGEEEEAEAPDLFPWQGPQGETLAQASARARALGAFTGNAASSSSSSHSSAGSAKLSSGSSSAAPSCMSTPATGLVASGLPSRTRLAPPALGSDGPVASAPSTGGAWKWEHATALGAQWRTGAKRECPSGRHSHKSSQDSVDSATTPFTGVGSELSAAPAGKVARFSGDGPGSPSPGKPVGHAATPDAGRSQRRSRRLSDTAFDSSSSPPSQVAVELPSQTHTTDLSSTDDALSPVDPAGYSMSACATPALGTESTPFDTGVTTLWARVLPPLAPFQVSHRLPPGYDSRLVARSPTSPDYDDSDEHDGEADGADDAAERERPVRRNDESSEEDEAEEPGGLAAVMAGASTPGGSNRPASPATVGAATPKAGTKPAPGVRRRIVRDREAGGTRRRRLSSSSLSPTASPRPLGPSAQSPSSLAWSRRSQLARKRRPAPLIVNPQLVQPLRLAGLRRLHATVAALPAVLPTNPRHPAAALLLVAVGAVDVSAVLGTLIPGASAAVGGSDGLLPSGSDGSGRSGLDALVNGPGAHGPHFGPAGRQRAGGGRANAADDAPTIGRALAAGRHEEPPALGRTGSTSDLQRAVPARRGSAVGAPRKSSRLAQTGPYGIAKPAAPAGPVAPAADGDSASGRSSSGGVGGSLSHAPASADPGDGATSPIQGVGGSQPGTVFRHNAHRAVGRTDWRVHTSQPHTVGSRRTDASGQASGAAESVLSSSPHAARLGPGRARASTADSGLGVSAPFASRSAGPATSVRRHVQGGGAADPAAACGPAPSPAPSPQSGQAADQPGRDGEQDAAGSAGSFVRRGSQGDRTATASHVTTDASTGQSSGGGSVVRGRNDSEDLGSRALRGSLLALGSTVDASSASTATAADDADDGVVRAGALPASDFGKRPSKAGRAASDAGSTGSGSSNSRGTDHVPQVPQLTGTWTHNAGDSGGHVVGSAQSRAGGQVVSILKRVVSTGREEEERAEEVSRQAALELLDGDHDVLDTRDEDDMLDDDEAGGSVNGSAGTASTMEQAGAMQSLYAAADQRSPLGIDAELPSGSQAASSRSESPGASDHFEERSRSSGSRSGSHIAMSASALGLSEADDLRAGVRETRHSSGSGNSLLDALGGVEFSSRARHVPAALAGSSQHPALPAPHGRRGSAGSSGSDGPLYGRRRGPRIQPSGSQTTKARRSGNALVDRLGGRPGSGAGRVGAARDKARSMAAPGAAPGIAVSAAARRQGLPGQPDARVAHSLGQVPAGLMRGTRAVGSPGILQPAGLSASLVAELSAGSDLAPAGPGTAGAESSGMSLSSEETRRTQSQFQSGPGGGGGGGAKPGLGSAPLSIRVSGPKREVTLAASSPEPQLHRRRLLASQEVPRLVRANSRDSEAASDGGGDVVSEAVDAVMQEVGKSPRHRRHSVGEMASPRAGPSASPRGVASATASAGLRIGGQPAVSAAVRASRAGLGGVDSPLRTATSGPASSLGRPSAGEGSEGNSVGSLALTPAFAGAGRRQQPRSSLALSAGSSTGNLVGLGTSGARLSRTRGSMSSAGGGGGGGATPMTPLIGVSLLPSTPVPGPFTPLSAMSTPAANDMGATPSADSGSVGPDDAGGMPTMRLERSAKQLPGVRQAASPPFGAASTSPSRARGHDASDQRPSQPLALSSFPTGARGARHHARSSGTAASGSPPRPVFGLPPPQSASLAQVGPRAGAAVSALAHQTSAALSVLEEGDSPSPNGGDASVTSPLWRLVTQSQRQQDSASERDGDGQSSPRPQGSPQGKPASSPRLQASAAGDSPEARPAGAKSQTPPASVLGRAGPAAPASASGRGGQPAHGISPGTSEAGTTYSEARPVGVGNLGLYDATLRTSGSMAQRALGASGVTVGSKAADPSFGGVVLAAGGPVTGVSAAPSPATEVPGTTGGLFFPGITVQTDASPRDRDAADRVGSHGIAVASPSRRGTTHMRGRVGLPLDSPSQGDLIGFPAGSNADGTWPGSIAGGDQIEDSPRRSMHTQLSGGDETSSGILTDSATLGPAAGASSRAAAGLEAHSEISDDPTPSGLQRSDSATSEFAQPLPRGLESLAPLEVLDEPVRLAAKYLRGVVCSALRLPDWASLREAGTQAPPVSMSERNRVVKTGLISSGAQGTSKDVNADDAEWTPWEQAMAQLSFRSLRVAQRLSAARSVVAASESGLCYSKALFAARISRPIAALLGLSASRRATGVLQTAAEAEATTLLKLAIKLPVHAMSQGAWRITGGDLRLVMALRWPATLGARAALRSSLRAELLNLRRIVAGGTTVPSSDCLELYDPASHATRLEWAGSAGGQAGRRSEALRKAVAKANEAGADLPAISSLTPISRWSKAPDVVRVEALDSWEAQPGPWSAIIGHSASAGAVVVMQVASSAGSAEHKAELASLAWERGHLVSVSEPLVDLSTPSPRPTVSSPATPAREVRLLCKSEVPLWQVRGAIVSALSVAKQAESDELWRFAPAVAADSFALEECGADALLPPFDGDCDCDEGGPDTIPSSFEDLTPASFGRGASGGALLALTRSLSGMSIDADADRERGASFASAGQSGSEMDLAWHAHEADVDASFEREHRALEAHDSFLSADGWSAPRSDADGGSVSGNSEGAASTASRADEDPLRSLSRADSFASSVADTDEQRARRRRRRGRHCRSSRCKALSCNEAHCWDGWEAPLLPWIDAAFADAVVGMVRGGTPGFEVDVSGDADAACVLVPGRGSSAGMRCATRGPAVLSQTACHRIIAGALTGALRMRHARAASEAAAQGLPPPEGVCGEPASMLCFAASQAAMSAYELSRQARQRAAKRAQERRPRARAGSHLAPPSKLEHRSVSTDLAGSSRLAAAAAAAMAEARPSLSPVPTPRAPGSTAPQFSAAEAEALPAVFRPVPGSSPEDEDAAVGTGPSEVRFTLSSGAAEAIGAAVEARLLRVIRAALWVAAHQSGMGGDAIRPEDVVVSPAAIELGAVLSGHLAPNSSIDFAFDPSFHGLWL</sequence>
<feature type="region of interest" description="Disordered" evidence="1">
    <location>
        <begin position="1317"/>
        <end position="1352"/>
    </location>
</feature>
<feature type="region of interest" description="Disordered" evidence="1">
    <location>
        <begin position="1279"/>
        <end position="1301"/>
    </location>
</feature>
<feature type="compositionally biased region" description="Low complexity" evidence="1">
    <location>
        <begin position="413"/>
        <end position="440"/>
    </location>
</feature>
<feature type="compositionally biased region" description="Low complexity" evidence="1">
    <location>
        <begin position="1608"/>
        <end position="1623"/>
    </location>
</feature>
<evidence type="ECO:0000313" key="3">
    <source>
        <dbReference type="Proteomes" id="UP000323011"/>
    </source>
</evidence>
<feature type="compositionally biased region" description="Polar residues" evidence="1">
    <location>
        <begin position="1948"/>
        <end position="1961"/>
    </location>
</feature>
<feature type="compositionally biased region" description="Low complexity" evidence="1">
    <location>
        <begin position="666"/>
        <end position="679"/>
    </location>
</feature>
<feature type="region of interest" description="Disordered" evidence="1">
    <location>
        <begin position="3010"/>
        <end position="3111"/>
    </location>
</feature>
<feature type="region of interest" description="Disordered" evidence="1">
    <location>
        <begin position="4616"/>
        <end position="4635"/>
    </location>
</feature>
<keyword evidence="3" id="KW-1185">Reference proteome</keyword>
<gene>
    <name evidence="2" type="ORF">FNF29_01993</name>
</gene>
<feature type="compositionally biased region" description="Low complexity" evidence="1">
    <location>
        <begin position="3233"/>
        <end position="3244"/>
    </location>
</feature>
<feature type="compositionally biased region" description="Polar residues" evidence="1">
    <location>
        <begin position="3725"/>
        <end position="3743"/>
    </location>
</feature>
<feature type="compositionally biased region" description="Low complexity" evidence="1">
    <location>
        <begin position="3529"/>
        <end position="3540"/>
    </location>
</feature>
<feature type="compositionally biased region" description="Basic and acidic residues" evidence="1">
    <location>
        <begin position="2046"/>
        <end position="2058"/>
    </location>
</feature>
<feature type="region of interest" description="Disordered" evidence="1">
    <location>
        <begin position="1368"/>
        <end position="1409"/>
    </location>
</feature>
<evidence type="ECO:0000256" key="1">
    <source>
        <dbReference type="SAM" id="MobiDB-lite"/>
    </source>
</evidence>
<feature type="compositionally biased region" description="Polar residues" evidence="1">
    <location>
        <begin position="1932"/>
        <end position="1941"/>
    </location>
</feature>
<feature type="region of interest" description="Disordered" evidence="1">
    <location>
        <begin position="4528"/>
        <end position="4566"/>
    </location>
</feature>